<dbReference type="InterPro" id="IPR008936">
    <property type="entry name" value="Rho_GTPase_activation_prot"/>
</dbReference>
<dbReference type="SUPFAM" id="SSF48350">
    <property type="entry name" value="GTPase activation domain, GAP"/>
    <property type="match status" value="1"/>
</dbReference>
<feature type="region of interest" description="Disordered" evidence="2">
    <location>
        <begin position="1"/>
        <end position="102"/>
    </location>
</feature>
<evidence type="ECO:0000256" key="1">
    <source>
        <dbReference type="ARBA" id="ARBA00022468"/>
    </source>
</evidence>
<dbReference type="Pfam" id="PF00620">
    <property type="entry name" value="RhoGAP"/>
    <property type="match status" value="1"/>
</dbReference>
<dbReference type="Proteomes" id="UP001159428">
    <property type="component" value="Unassembled WGS sequence"/>
</dbReference>
<evidence type="ECO:0000259" key="3">
    <source>
        <dbReference type="PROSITE" id="PS50238"/>
    </source>
</evidence>
<dbReference type="InterPro" id="IPR037863">
    <property type="entry name" value="RHOGAP6/36"/>
</dbReference>
<feature type="compositionally biased region" description="Basic and acidic residues" evidence="2">
    <location>
        <begin position="353"/>
        <end position="364"/>
    </location>
</feature>
<dbReference type="PANTHER" id="PTHR12635:SF7">
    <property type="entry name" value="RHO GTPASE ACTIVATING PROTEIN 6-RELATED"/>
    <property type="match status" value="1"/>
</dbReference>
<feature type="compositionally biased region" description="Polar residues" evidence="2">
    <location>
        <begin position="138"/>
        <end position="158"/>
    </location>
</feature>
<name>A0AAU9WJ09_9CNID</name>
<feature type="region of interest" description="Disordered" evidence="2">
    <location>
        <begin position="115"/>
        <end position="170"/>
    </location>
</feature>
<evidence type="ECO:0000313" key="5">
    <source>
        <dbReference type="Proteomes" id="UP001159428"/>
    </source>
</evidence>
<comment type="caution">
    <text evidence="4">The sequence shown here is derived from an EMBL/GenBank/DDBJ whole genome shotgun (WGS) entry which is preliminary data.</text>
</comment>
<sequence length="894" mass="99348">MVLNACDSDSPTEPAERVSPSCRTVTQSPRAMNESSISARGQRKYRTTRPYEDEVERSDDEPRIGSPTSMNTHREPAEGSGDTSPRVDGDGSSSSGAKKKGLQKLASGAIANIGSVFRGGTTSGESEGRNDLSAGRASKNSSKGWSNTPDFTIDSDSGMQEKLSPPSHKEKFFQKGWRNRLKVIPNAGNALWIPQDNFSWCSVEGRRLQLTDTQISALSEPECIALQRVAQTRLKQLDFKSHLTIPKDPRNPRKSLKRALSWKKGNSGSSLFDKDKENGVFAIPLHKAVSTQSPPDSSELKKSQKNVKEGTPSISSTGTQEASDDSTGVRRHSSGSSISHSSRSSVDNSNSNTDEKTSSHKDQPLESPSWKSRLIEALTLLSSSASASCLMDKQSVLSPPQPQVPPIVLHAIEHLQCYGLHVLGIFRVGGSKKRMKQMRDQFDSGEKTKFTVEDNPHDVAALFKEYFRDLPEPLLTRDLYSAFLETQTFDNPSMQISALRLLCCLLPAPNRDTLKVLLEFLAGVAQCAEDSIDEKGNEIPGNKMNSKNLAIIIGPNILHKVKGQHHDFLVEDKARADERKEIIDVVQDMIEHHDQLFQVSAEMHHNALVHLLENEPELLDFILRRRLLRTHGVSSETEDDPFIYEASGKAETPVRGRVMSAGAAERPVTRFSNASGSRSFNEANWRARQNPSPRTVTRSSSDKSNHNSAFPNRSYSLNQDDARYYREHMFGRQMSSPDDHASTTSYNSNYRQNKRKTPPMTRPTCRYEGSAFEQPPSPALSSGSASVSYSNFSTPPSSPSSTAFVSAESTSSSPIPVRAYVADDGHLITEWTSLQTEIEVELARDRNEEYNRNQPFDSRTFSLSDWQLENWFQWESLTQQNSSQKDFLEQETLV</sequence>
<feature type="compositionally biased region" description="Polar residues" evidence="2">
    <location>
        <begin position="670"/>
        <end position="699"/>
    </location>
</feature>
<dbReference type="EMBL" id="CALNXJ010000014">
    <property type="protein sequence ID" value="CAH3113977.1"/>
    <property type="molecule type" value="Genomic_DNA"/>
</dbReference>
<feature type="compositionally biased region" description="Polar residues" evidence="2">
    <location>
        <begin position="706"/>
        <end position="718"/>
    </location>
</feature>
<dbReference type="PANTHER" id="PTHR12635">
    <property type="entry name" value="RHO-GTPASE-ACTIVATING PROTEIN 6 FAMILY MEMBER"/>
    <property type="match status" value="1"/>
</dbReference>
<feature type="compositionally biased region" description="Polar residues" evidence="2">
    <location>
        <begin position="312"/>
        <end position="321"/>
    </location>
</feature>
<protein>
    <recommendedName>
        <fullName evidence="3">Rho-GAP domain-containing protein</fullName>
    </recommendedName>
</protein>
<feature type="compositionally biased region" description="Polar residues" evidence="2">
    <location>
        <begin position="742"/>
        <end position="751"/>
    </location>
</feature>
<dbReference type="Gene3D" id="1.10.555.10">
    <property type="entry name" value="Rho GTPase activation protein"/>
    <property type="match status" value="1"/>
</dbReference>
<feature type="region of interest" description="Disordered" evidence="2">
    <location>
        <begin position="287"/>
        <end position="368"/>
    </location>
</feature>
<dbReference type="GO" id="GO:0005096">
    <property type="term" value="F:GTPase activator activity"/>
    <property type="evidence" value="ECO:0007669"/>
    <property type="project" value="UniProtKB-KW"/>
</dbReference>
<keyword evidence="5" id="KW-1185">Reference proteome</keyword>
<dbReference type="PROSITE" id="PS50238">
    <property type="entry name" value="RHOGAP"/>
    <property type="match status" value="1"/>
</dbReference>
<feature type="compositionally biased region" description="Polar residues" evidence="2">
    <location>
        <begin position="21"/>
        <end position="39"/>
    </location>
</feature>
<accession>A0AAU9WJ09</accession>
<dbReference type="InterPro" id="IPR000198">
    <property type="entry name" value="RhoGAP_dom"/>
</dbReference>
<feature type="region of interest" description="Disordered" evidence="2">
    <location>
        <begin position="243"/>
        <end position="273"/>
    </location>
</feature>
<feature type="compositionally biased region" description="Basic residues" evidence="2">
    <location>
        <begin position="252"/>
        <end position="261"/>
    </location>
</feature>
<dbReference type="SMART" id="SM00324">
    <property type="entry name" value="RhoGAP"/>
    <property type="match status" value="1"/>
</dbReference>
<proteinExistence type="predicted"/>
<feature type="region of interest" description="Disordered" evidence="2">
    <location>
        <begin position="660"/>
        <end position="718"/>
    </location>
</feature>
<evidence type="ECO:0000256" key="2">
    <source>
        <dbReference type="SAM" id="MobiDB-lite"/>
    </source>
</evidence>
<organism evidence="4 5">
    <name type="scientific">Pocillopora meandrina</name>
    <dbReference type="NCBI Taxonomy" id="46732"/>
    <lineage>
        <taxon>Eukaryota</taxon>
        <taxon>Metazoa</taxon>
        <taxon>Cnidaria</taxon>
        <taxon>Anthozoa</taxon>
        <taxon>Hexacorallia</taxon>
        <taxon>Scleractinia</taxon>
        <taxon>Astrocoeniina</taxon>
        <taxon>Pocilloporidae</taxon>
        <taxon>Pocillopora</taxon>
    </lineage>
</organism>
<feature type="compositionally biased region" description="Basic and acidic residues" evidence="2">
    <location>
        <begin position="298"/>
        <end position="308"/>
    </location>
</feature>
<keyword evidence="1" id="KW-0343">GTPase activation</keyword>
<evidence type="ECO:0000313" key="4">
    <source>
        <dbReference type="EMBL" id="CAH3113977.1"/>
    </source>
</evidence>
<feature type="region of interest" description="Disordered" evidence="2">
    <location>
        <begin position="731"/>
        <end position="809"/>
    </location>
</feature>
<feature type="compositionally biased region" description="Low complexity" evidence="2">
    <location>
        <begin position="334"/>
        <end position="352"/>
    </location>
</feature>
<gene>
    <name evidence="4" type="ORF">PMEA_00005975</name>
</gene>
<feature type="domain" description="Rho-GAP" evidence="3">
    <location>
        <begin position="391"/>
        <end position="597"/>
    </location>
</feature>
<reference evidence="4 5" key="1">
    <citation type="submission" date="2022-05" db="EMBL/GenBank/DDBJ databases">
        <authorList>
            <consortium name="Genoscope - CEA"/>
            <person name="William W."/>
        </authorList>
    </citation>
    <scope>NUCLEOTIDE SEQUENCE [LARGE SCALE GENOMIC DNA]</scope>
</reference>
<dbReference type="AlphaFoldDB" id="A0AAU9WJ09"/>
<dbReference type="GO" id="GO:0007165">
    <property type="term" value="P:signal transduction"/>
    <property type="evidence" value="ECO:0007669"/>
    <property type="project" value="InterPro"/>
</dbReference>
<feature type="compositionally biased region" description="Low complexity" evidence="2">
    <location>
        <begin position="779"/>
        <end position="809"/>
    </location>
</feature>